<protein>
    <submittedName>
        <fullName evidence="2">G10616 protein</fullName>
    </submittedName>
</protein>
<proteinExistence type="inferred from homology"/>
<feature type="compositionally biased region" description="Basic and acidic residues" evidence="1">
    <location>
        <begin position="280"/>
        <end position="290"/>
    </location>
</feature>
<evidence type="ECO:0000313" key="3">
    <source>
        <dbReference type="Proteomes" id="UP001497392"/>
    </source>
</evidence>
<dbReference type="InterPro" id="IPR015946">
    <property type="entry name" value="KH_dom-like_a/b"/>
</dbReference>
<dbReference type="InterPro" id="IPR000238">
    <property type="entry name" value="RbfA"/>
</dbReference>
<dbReference type="InterPro" id="IPR023799">
    <property type="entry name" value="RbfA_dom_sf"/>
</dbReference>
<dbReference type="Pfam" id="PF02033">
    <property type="entry name" value="RBFA"/>
    <property type="match status" value="1"/>
</dbReference>
<feature type="compositionally biased region" description="Acidic residues" evidence="1">
    <location>
        <begin position="201"/>
        <end position="222"/>
    </location>
</feature>
<feature type="region of interest" description="Disordered" evidence="1">
    <location>
        <begin position="185"/>
        <end position="307"/>
    </location>
</feature>
<sequence length="307" mass="34326">MGHRQLLLRSTEKRLPYRYERSRLQDVSCMAHPRRVAKVAKQIEREVGTLLLHDRVLQGAVCPEVKMGLDDAVSAIASVTEVAMSNDLQVAKVYISVYSDPHGRDIAMKGLSRLEGYVRKHIAGAINMRSTPEIRFIHDDSIQRGEEVMAILDRIKRQDAGEIEPPAIALAGEVGANPASEDFLEQSARASRQSAAGTDDAAAEVEGGEADLEDFEEETEGFLDEKDVEGFLDDEEIEEDDGEDDDDEDEVSDARLPLIHDSDLDFMPNVDGEFAPTVREPWRSERELKRVKGRAKKGGRKTTRRKR</sequence>
<organism evidence="2 3">
    <name type="scientific">Coccomyxa viridis</name>
    <dbReference type="NCBI Taxonomy" id="1274662"/>
    <lineage>
        <taxon>Eukaryota</taxon>
        <taxon>Viridiplantae</taxon>
        <taxon>Chlorophyta</taxon>
        <taxon>core chlorophytes</taxon>
        <taxon>Trebouxiophyceae</taxon>
        <taxon>Trebouxiophyceae incertae sedis</taxon>
        <taxon>Coccomyxaceae</taxon>
        <taxon>Coccomyxa</taxon>
    </lineage>
</organism>
<feature type="compositionally biased region" description="Low complexity" evidence="1">
    <location>
        <begin position="186"/>
        <end position="200"/>
    </location>
</feature>
<reference evidence="2 3" key="1">
    <citation type="submission" date="2024-06" db="EMBL/GenBank/DDBJ databases">
        <authorList>
            <person name="Kraege A."/>
            <person name="Thomma B."/>
        </authorList>
    </citation>
    <scope>NUCLEOTIDE SEQUENCE [LARGE SCALE GENOMIC DNA]</scope>
</reference>
<dbReference type="PROSITE" id="PS01319">
    <property type="entry name" value="RBFA"/>
    <property type="match status" value="1"/>
</dbReference>
<dbReference type="Gene3D" id="3.30.300.20">
    <property type="match status" value="1"/>
</dbReference>
<accession>A0ABP1GAC5</accession>
<dbReference type="PANTHER" id="PTHR33515:SF1">
    <property type="entry name" value="RIBOSOME-BINDING FACTOR A, CHLOROPLASTIC-RELATED"/>
    <property type="match status" value="1"/>
</dbReference>
<dbReference type="PANTHER" id="PTHR33515">
    <property type="entry name" value="RIBOSOME-BINDING FACTOR A, CHLOROPLASTIC-RELATED"/>
    <property type="match status" value="1"/>
</dbReference>
<feature type="compositionally biased region" description="Acidic residues" evidence="1">
    <location>
        <begin position="230"/>
        <end position="251"/>
    </location>
</feature>
<dbReference type="Proteomes" id="UP001497392">
    <property type="component" value="Unassembled WGS sequence"/>
</dbReference>
<dbReference type="NCBIfam" id="TIGR00082">
    <property type="entry name" value="rbfA"/>
    <property type="match status" value="1"/>
</dbReference>
<dbReference type="EMBL" id="CAXHTA020000017">
    <property type="protein sequence ID" value="CAL5227613.1"/>
    <property type="molecule type" value="Genomic_DNA"/>
</dbReference>
<dbReference type="SUPFAM" id="SSF89919">
    <property type="entry name" value="Ribosome-binding factor A, RbfA"/>
    <property type="match status" value="1"/>
</dbReference>
<gene>
    <name evidence="2" type="primary">g10616</name>
    <name evidence="2" type="ORF">VP750_LOCUS9519</name>
</gene>
<comment type="caution">
    <text evidence="2">The sequence shown here is derived from an EMBL/GenBank/DDBJ whole genome shotgun (WGS) entry which is preliminary data.</text>
</comment>
<dbReference type="HAMAP" id="MF_00003">
    <property type="entry name" value="RbfA"/>
    <property type="match status" value="1"/>
</dbReference>
<evidence type="ECO:0000313" key="2">
    <source>
        <dbReference type="EMBL" id="CAL5227613.1"/>
    </source>
</evidence>
<evidence type="ECO:0000256" key="1">
    <source>
        <dbReference type="SAM" id="MobiDB-lite"/>
    </source>
</evidence>
<dbReference type="InterPro" id="IPR020053">
    <property type="entry name" value="Ribosome-bd_factorA_CS"/>
</dbReference>
<feature type="compositionally biased region" description="Basic residues" evidence="1">
    <location>
        <begin position="291"/>
        <end position="307"/>
    </location>
</feature>
<keyword evidence="3" id="KW-1185">Reference proteome</keyword>
<name>A0ABP1GAC5_9CHLO</name>